<name>A0A6I4I6W3_9SPHI</name>
<dbReference type="RefSeq" id="WP_157540592.1">
    <property type="nucleotide sequence ID" value="NZ_WQLA01000002.1"/>
</dbReference>
<dbReference type="EMBL" id="WQLA01000002">
    <property type="protein sequence ID" value="MVN90822.1"/>
    <property type="molecule type" value="Genomic_DNA"/>
</dbReference>
<comment type="caution">
    <text evidence="1">The sequence shown here is derived from an EMBL/GenBank/DDBJ whole genome shotgun (WGS) entry which is preliminary data.</text>
</comment>
<gene>
    <name evidence="1" type="ORF">GO816_06765</name>
</gene>
<proteinExistence type="predicted"/>
<organism evidence="1 2">
    <name type="scientific">Mucilaginibacter aquatilis</name>
    <dbReference type="NCBI Taxonomy" id="1517760"/>
    <lineage>
        <taxon>Bacteria</taxon>
        <taxon>Pseudomonadati</taxon>
        <taxon>Bacteroidota</taxon>
        <taxon>Sphingobacteriia</taxon>
        <taxon>Sphingobacteriales</taxon>
        <taxon>Sphingobacteriaceae</taxon>
        <taxon>Mucilaginibacter</taxon>
    </lineage>
</organism>
<dbReference type="OrthoDB" id="72206at2"/>
<evidence type="ECO:0000313" key="2">
    <source>
        <dbReference type="Proteomes" id="UP000434850"/>
    </source>
</evidence>
<evidence type="ECO:0008006" key="3">
    <source>
        <dbReference type="Google" id="ProtNLM"/>
    </source>
</evidence>
<evidence type="ECO:0000313" key="1">
    <source>
        <dbReference type="EMBL" id="MVN90822.1"/>
    </source>
</evidence>
<keyword evidence="2" id="KW-1185">Reference proteome</keyword>
<dbReference type="Proteomes" id="UP000434850">
    <property type="component" value="Unassembled WGS sequence"/>
</dbReference>
<sequence length="69" mass="8279">MGLFSAEEPKSYEIDNRQLVCTFCKNTTFYTRREQLHSPTRTFFNVEWTDSTAMCFVCSNCGFMHWFMR</sequence>
<reference evidence="1 2" key="1">
    <citation type="submission" date="2019-12" db="EMBL/GenBank/DDBJ databases">
        <title>Mucilaginibacter sp. HME9299 genome sequencing and assembly.</title>
        <authorList>
            <person name="Kang H."/>
            <person name="Kim H."/>
            <person name="Joh K."/>
        </authorList>
    </citation>
    <scope>NUCLEOTIDE SEQUENCE [LARGE SCALE GENOMIC DNA]</scope>
    <source>
        <strain evidence="1 2">HME9299</strain>
    </source>
</reference>
<accession>A0A6I4I6W3</accession>
<protein>
    <recommendedName>
        <fullName evidence="3">DNA-binding protein</fullName>
    </recommendedName>
</protein>
<dbReference type="AlphaFoldDB" id="A0A6I4I6W3"/>